<evidence type="ECO:0000256" key="1">
    <source>
        <dbReference type="SAM" id="MobiDB-lite"/>
    </source>
</evidence>
<gene>
    <name evidence="2" type="ORF">B0J11DRAFT_28266</name>
</gene>
<feature type="region of interest" description="Disordered" evidence="1">
    <location>
        <begin position="148"/>
        <end position="172"/>
    </location>
</feature>
<keyword evidence="3" id="KW-1185">Reference proteome</keyword>
<name>A0A9P9EKS8_9PLEO</name>
<sequence length="172" mass="19177">MRAVDSSRRRTPATLHPMLKPFIPSPRPTFTTSVTPSPSFLLFLSPVPIACSHRTPKEMLRTVTGACSDLPMVPSLRLVVAPSCILQFKHMTRCLVWYVLPPLLSPLALVQGLKPHRSLTADAEPVRAAQYELHINCGMHAVQQRIVPRGSDATSQHAQHLSRVQRGQWYSE</sequence>
<dbReference type="AlphaFoldDB" id="A0A9P9EKS8"/>
<dbReference type="EMBL" id="JAGMWT010000001">
    <property type="protein sequence ID" value="KAH7138914.1"/>
    <property type="molecule type" value="Genomic_DNA"/>
</dbReference>
<proteinExistence type="predicted"/>
<evidence type="ECO:0000313" key="2">
    <source>
        <dbReference type="EMBL" id="KAH7138914.1"/>
    </source>
</evidence>
<comment type="caution">
    <text evidence="2">The sequence shown here is derived from an EMBL/GenBank/DDBJ whole genome shotgun (WGS) entry which is preliminary data.</text>
</comment>
<accession>A0A9P9EKS8</accession>
<evidence type="ECO:0000313" key="3">
    <source>
        <dbReference type="Proteomes" id="UP000700596"/>
    </source>
</evidence>
<dbReference type="Proteomes" id="UP000700596">
    <property type="component" value="Unassembled WGS sequence"/>
</dbReference>
<reference evidence="2" key="1">
    <citation type="journal article" date="2021" name="Nat. Commun.">
        <title>Genetic determinants of endophytism in the Arabidopsis root mycobiome.</title>
        <authorList>
            <person name="Mesny F."/>
            <person name="Miyauchi S."/>
            <person name="Thiergart T."/>
            <person name="Pickel B."/>
            <person name="Atanasova L."/>
            <person name="Karlsson M."/>
            <person name="Huettel B."/>
            <person name="Barry K.W."/>
            <person name="Haridas S."/>
            <person name="Chen C."/>
            <person name="Bauer D."/>
            <person name="Andreopoulos W."/>
            <person name="Pangilinan J."/>
            <person name="LaButti K."/>
            <person name="Riley R."/>
            <person name="Lipzen A."/>
            <person name="Clum A."/>
            <person name="Drula E."/>
            <person name="Henrissat B."/>
            <person name="Kohler A."/>
            <person name="Grigoriev I.V."/>
            <person name="Martin F.M."/>
            <person name="Hacquard S."/>
        </authorList>
    </citation>
    <scope>NUCLEOTIDE SEQUENCE</scope>
    <source>
        <strain evidence="2">MPI-CAGE-CH-0243</strain>
    </source>
</reference>
<protein>
    <submittedName>
        <fullName evidence="2">Uncharacterized protein</fullName>
    </submittedName>
</protein>
<organism evidence="2 3">
    <name type="scientific">Dendryphion nanum</name>
    <dbReference type="NCBI Taxonomy" id="256645"/>
    <lineage>
        <taxon>Eukaryota</taxon>
        <taxon>Fungi</taxon>
        <taxon>Dikarya</taxon>
        <taxon>Ascomycota</taxon>
        <taxon>Pezizomycotina</taxon>
        <taxon>Dothideomycetes</taxon>
        <taxon>Pleosporomycetidae</taxon>
        <taxon>Pleosporales</taxon>
        <taxon>Torulaceae</taxon>
        <taxon>Dendryphion</taxon>
    </lineage>
</organism>